<name>A0A5E8H366_ROSAD</name>
<comment type="caution">
    <text evidence="1">The sequence shown here is derived from an EMBL/GenBank/DDBJ whole genome shotgun (WGS) entry which is preliminary data.</text>
</comment>
<accession>A0A5E8H366</accession>
<evidence type="ECO:0000313" key="2">
    <source>
        <dbReference type="Proteomes" id="UP000004703"/>
    </source>
</evidence>
<evidence type="ECO:0000313" key="1">
    <source>
        <dbReference type="EMBL" id="EEE46336.2"/>
    </source>
</evidence>
<organism evidence="1 2">
    <name type="scientific">Roseibium alexandrii (strain DSM 17067 / NCIMB 14079 / DFL-11)</name>
    <name type="common">Labrenzia alexandrii</name>
    <dbReference type="NCBI Taxonomy" id="244592"/>
    <lineage>
        <taxon>Bacteria</taxon>
        <taxon>Pseudomonadati</taxon>
        <taxon>Pseudomonadota</taxon>
        <taxon>Alphaproteobacteria</taxon>
        <taxon>Hyphomicrobiales</taxon>
        <taxon>Stappiaceae</taxon>
        <taxon>Roseibium</taxon>
    </lineage>
</organism>
<sequence length="276" mass="29496">MSLCRIAIRRACVLALKGRTLAGDNVLDSEIGAVDTDPAGNLSVSGEGRFIAVYTDQAQGGSGMPGALYENGELLVRIEFGITERMVVEEEDPDNPGEMIRSVVSGIPFTSAAAETYLDLVGRQVISALSHPENEAADVFRGLFQSDVRIDRRRESDDKGQAVAAQQIALTGTLLPDPISLDDVPVEAPFARLLALLDAGTGDDQRIAALMRDELKAETEPWELAQERLGRTMRELLGVGLGPIAGDVDRATPEMTEAVFDIPGHGETVLVEPSSV</sequence>
<dbReference type="AlphaFoldDB" id="A0A5E8H366"/>
<reference evidence="1 2" key="2">
    <citation type="submission" date="2013-04" db="EMBL/GenBank/DDBJ databases">
        <authorList>
            <person name="Fiebig A."/>
            <person name="Pradella S."/>
            <person name="Wagner-Doebler I."/>
        </authorList>
    </citation>
    <scope>NUCLEOTIDE SEQUENCE [LARGE SCALE GENOMIC DNA]</scope>
    <source>
        <strain evidence="2">DSM 17067 / NCIMB 14079 / DFL-11</strain>
    </source>
</reference>
<dbReference type="EMBL" id="ACCU02000003">
    <property type="protein sequence ID" value="EEE46336.2"/>
    <property type="molecule type" value="Genomic_DNA"/>
</dbReference>
<proteinExistence type="predicted"/>
<protein>
    <submittedName>
        <fullName evidence="1">Uncharacterized protein</fullName>
    </submittedName>
</protein>
<dbReference type="Proteomes" id="UP000004703">
    <property type="component" value="Chromosome"/>
</dbReference>
<reference evidence="1 2" key="1">
    <citation type="submission" date="2008-01" db="EMBL/GenBank/DDBJ databases">
        <authorList>
            <person name="Wagner-Dobler I."/>
            <person name="Ferriera S."/>
            <person name="Johnson J."/>
            <person name="Kravitz S."/>
            <person name="Beeson K."/>
            <person name="Sutton G."/>
            <person name="Rogers Y.-H."/>
            <person name="Friedman R."/>
            <person name="Frazier M."/>
            <person name="Venter J.C."/>
        </authorList>
    </citation>
    <scope>NUCLEOTIDE SEQUENCE [LARGE SCALE GENOMIC DNA]</scope>
    <source>
        <strain evidence="2">DSM 17067 / NCIMB 14079 / DFL-11</strain>
    </source>
</reference>
<gene>
    <name evidence="1" type="ORF">SADFL11_3625</name>
</gene>
<dbReference type="RefSeq" id="WP_134852976.1">
    <property type="nucleotide sequence ID" value="NZ_CM011002.1"/>
</dbReference>